<dbReference type="Gene3D" id="3.30.1860.10">
    <property type="entry name" value="uncharacterized conserved protein from methanopyrus kandleri domain like"/>
    <property type="match status" value="1"/>
</dbReference>
<dbReference type="Proteomes" id="UP000001304">
    <property type="component" value="Chromosome"/>
</dbReference>
<dbReference type="Pfam" id="PF04242">
    <property type="entry name" value="DUF424"/>
    <property type="match status" value="1"/>
</dbReference>
<gene>
    <name evidence="1" type="ordered locus">Igag_1115</name>
</gene>
<evidence type="ECO:0000313" key="2">
    <source>
        <dbReference type="Proteomes" id="UP000001304"/>
    </source>
</evidence>
<dbReference type="InterPro" id="IPR007355">
    <property type="entry name" value="DUF424"/>
</dbReference>
<dbReference type="HOGENOM" id="CLU_174522_0_0_2"/>
<dbReference type="BioCyc" id="IAGG583356:GHAH-1097-MONOMER"/>
<evidence type="ECO:0008006" key="3">
    <source>
        <dbReference type="Google" id="ProtNLM"/>
    </source>
</evidence>
<sequence>MDKYFLKIHRGEGKVVVAICDEEILGKVFRDGPIVLDISTKFYGGERVSLEKVLEAIKMADIVVASGKRIVEELSKRGLASVEFALRVGDQLHIQIIREVYEY</sequence>
<proteinExistence type="predicted"/>
<name>E0SNY1_IGNAA</name>
<accession>E0SNY1</accession>
<protein>
    <recommendedName>
        <fullName evidence="3">DUF424 family protein</fullName>
    </recommendedName>
</protein>
<dbReference type="STRING" id="583356.Igag_1115"/>
<reference evidence="1 2" key="1">
    <citation type="journal article" date="2010" name="Stand. Genomic Sci.">
        <title>Complete genome sequence of Ignisphaera aggregans type strain (AQ1.S1).</title>
        <authorList>
            <person name="Goker M."/>
            <person name="Held B."/>
            <person name="Lapidus A."/>
            <person name="Nolan M."/>
            <person name="Spring S."/>
            <person name="Yasawong M."/>
            <person name="Lucas S."/>
            <person name="Glavina Del Rio T."/>
            <person name="Tice H."/>
            <person name="Cheng J.F."/>
            <person name="Goodwin L."/>
            <person name="Tapia R."/>
            <person name="Pitluck S."/>
            <person name="Liolios K."/>
            <person name="Ivanova N."/>
            <person name="Mavromatis K."/>
            <person name="Mikhailova N."/>
            <person name="Pati A."/>
            <person name="Chen A."/>
            <person name="Palaniappan K."/>
            <person name="Brambilla E."/>
            <person name="Land M."/>
            <person name="Hauser L."/>
            <person name="Chang Y.J."/>
            <person name="Jeffries C.D."/>
            <person name="Brettin T."/>
            <person name="Detter J.C."/>
            <person name="Han C."/>
            <person name="Rohde M."/>
            <person name="Sikorski J."/>
            <person name="Woyke T."/>
            <person name="Bristow J."/>
            <person name="Eisen J.A."/>
            <person name="Markowitz V."/>
            <person name="Hugenholtz P."/>
            <person name="Kyrpides N.C."/>
            <person name="Klenk H.P."/>
        </authorList>
    </citation>
    <scope>NUCLEOTIDE SEQUENCE [LARGE SCALE GENOMIC DNA]</scope>
    <source>
        <strain evidence="2">DSM 17230 / JCM 13409 / AQ1.S1</strain>
    </source>
</reference>
<evidence type="ECO:0000313" key="1">
    <source>
        <dbReference type="EMBL" id="ADM27927.1"/>
    </source>
</evidence>
<dbReference type="AlphaFoldDB" id="E0SNY1"/>
<organism evidence="1 2">
    <name type="scientific">Ignisphaera aggregans (strain DSM 17230 / JCM 13409 / AQ1.S1)</name>
    <dbReference type="NCBI Taxonomy" id="583356"/>
    <lineage>
        <taxon>Archaea</taxon>
        <taxon>Thermoproteota</taxon>
        <taxon>Thermoprotei</taxon>
        <taxon>Desulfurococcales</taxon>
        <taxon>Desulfurococcaceae</taxon>
        <taxon>Ignisphaera</taxon>
    </lineage>
</organism>
<dbReference type="KEGG" id="iag:Igag_1115"/>
<keyword evidence="2" id="KW-1185">Reference proteome</keyword>
<dbReference type="EMBL" id="CP002098">
    <property type="protein sequence ID" value="ADM27927.1"/>
    <property type="molecule type" value="Genomic_DNA"/>
</dbReference>